<organism evidence="2 3">
    <name type="scientific">Dysgonomonas capnocytophagoides</name>
    <dbReference type="NCBI Taxonomy" id="45254"/>
    <lineage>
        <taxon>Bacteria</taxon>
        <taxon>Pseudomonadati</taxon>
        <taxon>Bacteroidota</taxon>
        <taxon>Bacteroidia</taxon>
        <taxon>Bacteroidales</taxon>
        <taxon>Dysgonomonadaceae</taxon>
        <taxon>Dysgonomonas</taxon>
    </lineage>
</organism>
<keyword evidence="3" id="KW-1185">Reference proteome</keyword>
<dbReference type="Proteomes" id="UP000297861">
    <property type="component" value="Unassembled WGS sequence"/>
</dbReference>
<dbReference type="AlphaFoldDB" id="A0A4Y8KW05"/>
<dbReference type="OrthoDB" id="998127at2"/>
<sequence length="112" mass="12666">MIRNALLLITVSFILSGCSSTLNMWSADSNMKKIELDMTKKEVIKALGNDYHRVGAFKTDDGVSVEILGYENTKSDFYILQFENGILKEWHKEMRPVYPVPPVPAPINSESK</sequence>
<feature type="chain" id="PRO_5021427031" description="DUF3192 domain-containing protein" evidence="1">
    <location>
        <begin position="24"/>
        <end position="112"/>
    </location>
</feature>
<evidence type="ECO:0008006" key="4">
    <source>
        <dbReference type="Google" id="ProtNLM"/>
    </source>
</evidence>
<protein>
    <recommendedName>
        <fullName evidence="4">DUF3192 domain-containing protein</fullName>
    </recommendedName>
</protein>
<dbReference type="PROSITE" id="PS51257">
    <property type="entry name" value="PROKAR_LIPOPROTEIN"/>
    <property type="match status" value="1"/>
</dbReference>
<accession>A0A4Y8KW05</accession>
<reference evidence="2 3" key="1">
    <citation type="submission" date="2019-03" db="EMBL/GenBank/DDBJ databases">
        <title>San Antonio Military Medical Center submission to MRSN (WRAIR), pending publication.</title>
        <authorList>
            <person name="Blyth D.M."/>
            <person name="Mccarthy S.L."/>
            <person name="Schall S.E."/>
            <person name="Stam J.A."/>
            <person name="Ong A.C."/>
            <person name="Mcgann P.T."/>
        </authorList>
    </citation>
    <scope>NUCLEOTIDE SEQUENCE [LARGE SCALE GENOMIC DNA]</scope>
    <source>
        <strain evidence="2 3">MRSN571793</strain>
    </source>
</reference>
<evidence type="ECO:0000313" key="2">
    <source>
        <dbReference type="EMBL" id="TFD93150.1"/>
    </source>
</evidence>
<dbReference type="RefSeq" id="WP_051290729.1">
    <property type="nucleotide sequence ID" value="NZ_JAWZLG010000062.1"/>
</dbReference>
<name>A0A4Y8KW05_9BACT</name>
<proteinExistence type="predicted"/>
<evidence type="ECO:0000313" key="3">
    <source>
        <dbReference type="Proteomes" id="UP000297861"/>
    </source>
</evidence>
<feature type="signal peptide" evidence="1">
    <location>
        <begin position="1"/>
        <end position="23"/>
    </location>
</feature>
<comment type="caution">
    <text evidence="2">The sequence shown here is derived from an EMBL/GenBank/DDBJ whole genome shotgun (WGS) entry which is preliminary data.</text>
</comment>
<dbReference type="EMBL" id="SOML01000013">
    <property type="protein sequence ID" value="TFD93150.1"/>
    <property type="molecule type" value="Genomic_DNA"/>
</dbReference>
<gene>
    <name evidence="2" type="ORF">E2605_16835</name>
</gene>
<keyword evidence="1" id="KW-0732">Signal</keyword>
<evidence type="ECO:0000256" key="1">
    <source>
        <dbReference type="SAM" id="SignalP"/>
    </source>
</evidence>